<dbReference type="AlphaFoldDB" id="A0A367R440"/>
<dbReference type="Pfam" id="PF20229">
    <property type="entry name" value="ChrB_N"/>
    <property type="match status" value="1"/>
</dbReference>
<proteinExistence type="predicted"/>
<protein>
    <submittedName>
        <fullName evidence="2">ChrB domain-containing protein</fullName>
    </submittedName>
</protein>
<sequence>MDRKSWNLLVYKVPAQPSTQRVYVWRKLKGLGALYLQQSVCLLPQREDLQSHLKELKADITAGGGEADLFTIGIDEPEQNVMLVERFQQQADQEYQEFLGQCRDFHSELSEERKISNLTFAELEENEAELTKLRSWLPKIRDRDLFDTPKYSQATEALKACELDFQLFSQQIYQAQGIDSEPV</sequence>
<gene>
    <name evidence="2" type="ORF">A6769_31310</name>
</gene>
<organism evidence="2 3">
    <name type="scientific">Nostoc punctiforme NIES-2108</name>
    <dbReference type="NCBI Taxonomy" id="1356359"/>
    <lineage>
        <taxon>Bacteria</taxon>
        <taxon>Bacillati</taxon>
        <taxon>Cyanobacteriota</taxon>
        <taxon>Cyanophyceae</taxon>
        <taxon>Nostocales</taxon>
        <taxon>Nostocaceae</taxon>
        <taxon>Nostoc</taxon>
    </lineage>
</organism>
<name>A0A367R440_NOSPU</name>
<accession>A0A367R440</accession>
<comment type="caution">
    <text evidence="2">The sequence shown here is derived from an EMBL/GenBank/DDBJ whole genome shotgun (WGS) entry which is preliminary data.</text>
</comment>
<evidence type="ECO:0000313" key="3">
    <source>
        <dbReference type="Proteomes" id="UP000252085"/>
    </source>
</evidence>
<feature type="domain" description="ChrB N-terminal" evidence="1">
    <location>
        <begin position="21"/>
        <end position="176"/>
    </location>
</feature>
<evidence type="ECO:0000313" key="2">
    <source>
        <dbReference type="EMBL" id="RCJ31246.1"/>
    </source>
</evidence>
<dbReference type="Proteomes" id="UP000252085">
    <property type="component" value="Unassembled WGS sequence"/>
</dbReference>
<evidence type="ECO:0000259" key="1">
    <source>
        <dbReference type="Pfam" id="PF20229"/>
    </source>
</evidence>
<dbReference type="InterPro" id="IPR046858">
    <property type="entry name" value="ChrB_N"/>
</dbReference>
<reference evidence="2 3" key="1">
    <citation type="submission" date="2016-04" db="EMBL/GenBank/DDBJ databases">
        <authorList>
            <person name="Evans L.H."/>
            <person name="Alamgir A."/>
            <person name="Owens N."/>
            <person name="Weber N.D."/>
            <person name="Virtaneva K."/>
            <person name="Barbian K."/>
            <person name="Babar A."/>
            <person name="Rosenke K."/>
        </authorList>
    </citation>
    <scope>NUCLEOTIDE SEQUENCE [LARGE SCALE GENOMIC DNA]</scope>
    <source>
        <strain evidence="2">NIES-2108</strain>
    </source>
</reference>
<dbReference type="EMBL" id="LXQE01000177">
    <property type="protein sequence ID" value="RCJ31246.1"/>
    <property type="molecule type" value="Genomic_DNA"/>
</dbReference>